<sequence length="252" mass="27336">MRACLSAKMLRDALAPVVALVNEVIVYADGDALVLHALGTDKTASVTVTIPSEACTAYTPSEQSFGINVDRLTEFLHCFSSTAPVTITSPPHSDRFTISIVDSTYCADCIDPNTIYQRTQNDSTQPVAAVFTVPSESTPLKQSLVAANLCSETITIETQRSDPVVQFTATGDTDSMTSQLTRDDILTLTGTSIRATYPVDKFLSMHKALNRRTDQFRFTINATQTLSLTALYADNATTTWYTLSPHATTSTD</sequence>
<reference evidence="2 3" key="1">
    <citation type="journal article" date="2014" name="PLoS Genet.">
        <title>Phylogenetically driven sequencing of extremely halophilic archaea reveals strategies for static and dynamic osmo-response.</title>
        <authorList>
            <person name="Becker E.A."/>
            <person name="Seitzer P.M."/>
            <person name="Tritt A."/>
            <person name="Larsen D."/>
            <person name="Krusor M."/>
            <person name="Yao A.I."/>
            <person name="Wu D."/>
            <person name="Madern D."/>
            <person name="Eisen J.A."/>
            <person name="Darling A.E."/>
            <person name="Facciotti M.T."/>
        </authorList>
    </citation>
    <scope>NUCLEOTIDE SEQUENCE [LARGE SCALE GENOMIC DNA]</scope>
    <source>
        <strain evidence="2 3">GA33</strain>
    </source>
</reference>
<dbReference type="Pfam" id="PF00705">
    <property type="entry name" value="PCNA_N"/>
    <property type="match status" value="1"/>
</dbReference>
<proteinExistence type="predicted"/>
<comment type="caution">
    <text evidence="2">The sequence shown here is derived from an EMBL/GenBank/DDBJ whole genome shotgun (WGS) entry which is preliminary data.</text>
</comment>
<dbReference type="eggNOG" id="arCOG00488">
    <property type="taxonomic scope" value="Archaea"/>
</dbReference>
<dbReference type="GO" id="GO:0003677">
    <property type="term" value="F:DNA binding"/>
    <property type="evidence" value="ECO:0007669"/>
    <property type="project" value="InterPro"/>
</dbReference>
<dbReference type="STRING" id="1114856.GCA_000383975_03340"/>
<keyword evidence="3" id="KW-1185">Reference proteome</keyword>
<evidence type="ECO:0000313" key="2">
    <source>
        <dbReference type="EMBL" id="ELY39898.1"/>
    </source>
</evidence>
<dbReference type="SUPFAM" id="SSF55979">
    <property type="entry name" value="DNA clamp"/>
    <property type="match status" value="1"/>
</dbReference>
<evidence type="ECO:0000313" key="3">
    <source>
        <dbReference type="Proteomes" id="UP000011599"/>
    </source>
</evidence>
<organism evidence="2 3">
    <name type="scientific">Natronorubrum tibetense GA33</name>
    <dbReference type="NCBI Taxonomy" id="1114856"/>
    <lineage>
        <taxon>Archaea</taxon>
        <taxon>Methanobacteriati</taxon>
        <taxon>Methanobacteriota</taxon>
        <taxon>Stenosarchaea group</taxon>
        <taxon>Halobacteria</taxon>
        <taxon>Halobacteriales</taxon>
        <taxon>Natrialbaceae</taxon>
        <taxon>Natronorubrum</taxon>
    </lineage>
</organism>
<accession>L9VUF4</accession>
<dbReference type="Gene3D" id="3.70.10.10">
    <property type="match status" value="1"/>
</dbReference>
<dbReference type="InterPro" id="IPR046938">
    <property type="entry name" value="DNA_clamp_sf"/>
</dbReference>
<dbReference type="EMBL" id="AOHW01000036">
    <property type="protein sequence ID" value="ELY39898.1"/>
    <property type="molecule type" value="Genomic_DNA"/>
</dbReference>
<dbReference type="GO" id="GO:0006275">
    <property type="term" value="P:regulation of DNA replication"/>
    <property type="evidence" value="ECO:0007669"/>
    <property type="project" value="InterPro"/>
</dbReference>
<name>L9VUF4_9EURY</name>
<dbReference type="AlphaFoldDB" id="L9VUF4"/>
<protein>
    <submittedName>
        <fullName evidence="2">DNA polymerase sliding clamp</fullName>
    </submittedName>
</protein>
<dbReference type="Proteomes" id="UP000011599">
    <property type="component" value="Unassembled WGS sequence"/>
</dbReference>
<dbReference type="InterPro" id="IPR022648">
    <property type="entry name" value="Pr_cel_nuc_antig_N"/>
</dbReference>
<feature type="domain" description="Proliferating cell nuclear antigen PCNA N-terminal" evidence="1">
    <location>
        <begin position="7"/>
        <end position="100"/>
    </location>
</feature>
<gene>
    <name evidence="2" type="ORF">C496_14511</name>
</gene>
<evidence type="ECO:0000259" key="1">
    <source>
        <dbReference type="Pfam" id="PF00705"/>
    </source>
</evidence>